<proteinExistence type="predicted"/>
<dbReference type="VEuPathDB" id="FungiDB:JI435_446610"/>
<gene>
    <name evidence="1" type="ORF">JI435_446610</name>
</gene>
<sequence>MDTDYGLPVSMHRPFVTLDEQYDEPLSFRRRLKQVTELTAENSSPYTLPKRRCLSRLEKLPSEIRRKIYELSTHSANLHRPQV</sequence>
<dbReference type="OrthoDB" id="3794085at2759"/>
<protein>
    <submittedName>
        <fullName evidence="1">Uncharacterized protein</fullName>
    </submittedName>
</protein>
<name>A0A7U2IBU3_PHANO</name>
<keyword evidence="2" id="KW-1185">Reference proteome</keyword>
<reference evidence="2" key="1">
    <citation type="journal article" date="2021" name="BMC Genomics">
        <title>Chromosome-level genome assembly and manually-curated proteome of model necrotroph Parastagonospora nodorum Sn15 reveals a genome-wide trove of candidate effector homologs, and redundancy of virulence-related functions within an accessory chromosome.</title>
        <authorList>
            <person name="Bertazzoni S."/>
            <person name="Jones D.A.B."/>
            <person name="Phan H.T."/>
            <person name="Tan K.-C."/>
            <person name="Hane J.K."/>
        </authorList>
    </citation>
    <scope>NUCLEOTIDE SEQUENCE [LARGE SCALE GENOMIC DNA]</scope>
    <source>
        <strain evidence="2">SN15 / ATCC MYA-4574 / FGSC 10173)</strain>
    </source>
</reference>
<accession>A0A7U2IBU3</accession>
<evidence type="ECO:0000313" key="2">
    <source>
        <dbReference type="Proteomes" id="UP000663193"/>
    </source>
</evidence>
<evidence type="ECO:0000313" key="1">
    <source>
        <dbReference type="EMBL" id="QRD06933.1"/>
    </source>
</evidence>
<organism evidence="1 2">
    <name type="scientific">Phaeosphaeria nodorum (strain SN15 / ATCC MYA-4574 / FGSC 10173)</name>
    <name type="common">Glume blotch fungus</name>
    <name type="synonym">Parastagonospora nodorum</name>
    <dbReference type="NCBI Taxonomy" id="321614"/>
    <lineage>
        <taxon>Eukaryota</taxon>
        <taxon>Fungi</taxon>
        <taxon>Dikarya</taxon>
        <taxon>Ascomycota</taxon>
        <taxon>Pezizomycotina</taxon>
        <taxon>Dothideomycetes</taxon>
        <taxon>Pleosporomycetidae</taxon>
        <taxon>Pleosporales</taxon>
        <taxon>Pleosporineae</taxon>
        <taxon>Phaeosphaeriaceae</taxon>
        <taxon>Parastagonospora</taxon>
    </lineage>
</organism>
<dbReference type="EMBL" id="CP069043">
    <property type="protein sequence ID" value="QRD06933.1"/>
    <property type="molecule type" value="Genomic_DNA"/>
</dbReference>
<dbReference type="Proteomes" id="UP000663193">
    <property type="component" value="Chromosome 21"/>
</dbReference>
<dbReference type="AlphaFoldDB" id="A0A7U2IBU3"/>